<feature type="transmembrane region" description="Helical" evidence="7">
    <location>
        <begin position="875"/>
        <end position="897"/>
    </location>
</feature>
<feature type="transmembrane region" description="Helical" evidence="7">
    <location>
        <begin position="190"/>
        <end position="217"/>
    </location>
</feature>
<comment type="subcellular location">
    <subcellularLocation>
        <location evidence="1">Membrane</location>
        <topology evidence="1">Multi-pass membrane protein</topology>
    </subcellularLocation>
</comment>
<protein>
    <submittedName>
        <fullName evidence="9">Prominin-like protein</fullName>
    </submittedName>
</protein>
<evidence type="ECO:0000313" key="8">
    <source>
        <dbReference type="Proteomes" id="UP000001819"/>
    </source>
</evidence>
<dbReference type="Pfam" id="PF05478">
    <property type="entry name" value="Prominin"/>
    <property type="match status" value="1"/>
</dbReference>
<dbReference type="PANTHER" id="PTHR22730">
    <property type="entry name" value="PROMININ PROM PROTEIN"/>
    <property type="match status" value="1"/>
</dbReference>
<comment type="similarity">
    <text evidence="2">Belongs to the prominin family.</text>
</comment>
<keyword evidence="4 7" id="KW-1133">Transmembrane helix</keyword>
<evidence type="ECO:0000256" key="1">
    <source>
        <dbReference type="ARBA" id="ARBA00004141"/>
    </source>
</evidence>
<organism evidence="8 9">
    <name type="scientific">Drosophila pseudoobscura pseudoobscura</name>
    <name type="common">Fruit fly</name>
    <dbReference type="NCBI Taxonomy" id="46245"/>
    <lineage>
        <taxon>Eukaryota</taxon>
        <taxon>Metazoa</taxon>
        <taxon>Ecdysozoa</taxon>
        <taxon>Arthropoda</taxon>
        <taxon>Hexapoda</taxon>
        <taxon>Insecta</taxon>
        <taxon>Pterygota</taxon>
        <taxon>Neoptera</taxon>
        <taxon>Endopterygota</taxon>
        <taxon>Diptera</taxon>
        <taxon>Brachycera</taxon>
        <taxon>Muscomorpha</taxon>
        <taxon>Ephydroidea</taxon>
        <taxon>Drosophilidae</taxon>
        <taxon>Drosophila</taxon>
        <taxon>Sophophora</taxon>
    </lineage>
</organism>
<gene>
    <name evidence="9" type="primary">LOC6899002</name>
</gene>
<keyword evidence="5 7" id="KW-0472">Membrane</keyword>
<evidence type="ECO:0000256" key="2">
    <source>
        <dbReference type="ARBA" id="ARBA00006058"/>
    </source>
</evidence>
<accession>A0A6I8VQV8</accession>
<proteinExistence type="inferred from homology"/>
<dbReference type="RefSeq" id="XP_033233436.1">
    <property type="nucleotide sequence ID" value="XM_033377545.1"/>
</dbReference>
<dbReference type="GO" id="GO:0016020">
    <property type="term" value="C:membrane"/>
    <property type="evidence" value="ECO:0007669"/>
    <property type="project" value="UniProtKB-SubCell"/>
</dbReference>
<dbReference type="PANTHER" id="PTHR22730:SF1">
    <property type="entry name" value="PROMININ-LIKE PROTEIN"/>
    <property type="match status" value="1"/>
</dbReference>
<feature type="transmembrane region" description="Helical" evidence="7">
    <location>
        <begin position="49"/>
        <end position="68"/>
    </location>
</feature>
<name>A0A6I8VQV8_DROPS</name>
<feature type="transmembrane region" description="Helical" evidence="7">
    <location>
        <begin position="515"/>
        <end position="537"/>
    </location>
</feature>
<evidence type="ECO:0000256" key="5">
    <source>
        <dbReference type="ARBA" id="ARBA00023136"/>
    </source>
</evidence>
<dbReference type="KEGG" id="dpo:6899002"/>
<keyword evidence="8" id="KW-1185">Reference proteome</keyword>
<evidence type="ECO:0000256" key="3">
    <source>
        <dbReference type="ARBA" id="ARBA00022692"/>
    </source>
</evidence>
<reference evidence="8" key="1">
    <citation type="submission" date="2024-06" db="UniProtKB">
        <authorList>
            <consortium name="RefSeq"/>
        </authorList>
    </citation>
    <scope>NUCLEOTIDE SEQUENCE [LARGE SCALE GENOMIC DNA]</scope>
    <source>
        <strain evidence="8">MV2-25</strain>
    </source>
</reference>
<feature type="transmembrane region" description="Helical" evidence="7">
    <location>
        <begin position="237"/>
        <end position="259"/>
    </location>
</feature>
<evidence type="ECO:0000256" key="7">
    <source>
        <dbReference type="SAM" id="Phobius"/>
    </source>
</evidence>
<dbReference type="Proteomes" id="UP000001819">
    <property type="component" value="Chromosome 3"/>
</dbReference>
<feature type="transmembrane region" description="Helical" evidence="7">
    <location>
        <begin position="558"/>
        <end position="583"/>
    </location>
</feature>
<evidence type="ECO:0000313" key="9">
    <source>
        <dbReference type="RefSeq" id="XP_033233436.1"/>
    </source>
</evidence>
<dbReference type="InParanoid" id="A0A6I8VQV8"/>
<evidence type="ECO:0000256" key="4">
    <source>
        <dbReference type="ARBA" id="ARBA00022989"/>
    </source>
</evidence>
<dbReference type="AlphaFoldDB" id="A0A6I8VQV8"/>
<evidence type="ECO:0000256" key="6">
    <source>
        <dbReference type="ARBA" id="ARBA00023180"/>
    </source>
</evidence>
<keyword evidence="3 7" id="KW-0812">Transmembrane</keyword>
<reference evidence="9" key="2">
    <citation type="submission" date="2025-08" db="UniProtKB">
        <authorList>
            <consortium name="RefSeq"/>
        </authorList>
    </citation>
    <scope>IDENTIFICATION</scope>
    <source>
        <strain evidence="9">MV-25-SWS-2005</strain>
        <tissue evidence="9">Whole body</tissue>
    </source>
</reference>
<sequence length="975" mass="110441">MFSNDYVASDGSGRQFVGRNRIEIGMALAERPRGRNFTGRARKHHFVPLSVRGIHSVVLILVLLSLTMQNLAQDPDAETGTTGASGTESNNKADVVWREGYAGDGTTHEQLGQDHWPSVEYSPYLGFGNYSLDLTSSQKALSPVNTLTHFALRLFLPDLPPGYVTTTANNKLVLGPKVWKNDWAALLARYWFLLLVVISLLVCIIIIPFIGVCYCCFCCCLRCKQNKRSNKFRRRCLCSVCLALLVIGLMLGLFIMFIANKFLDRGLEDSNMTMKRASRDTCTFLKDVADHIYHLLVYNYQELEAHLEDQLNNAHDHIFLDLGDTSESTALAEMERILNNMPKALKIMMQVEALEQDIRFFGSQFRDGMRGQKRDLSYAAYALCHLEKCYKFNHDMGVVTYDVSKCLHLDLIPNTTVFVEAMKQIIDDKLYQIPIRGMARLKKVKEIILKQMKLVLPPIFRSLTRSRIMFLNEAIEIRDLIDSMISDIHLNTLRTARTFDDVYEKFGEDRRTINIVIFLLIFIIIVILISALVCGFLGPNRTMPGPPRVFSKGMAASCLFIAIIMIFCVFSFITLVGLFYLIIGLITYTSACAPLKNDRNIFRYLDPVIDINRYMSGSTEVREPFSTLPVSEAIRACNANESVFQLLRAKNIYDIKKLLNLEVFVDGFEDPPLFTGDLSKVELILEKEKLLLTDMREGNLSEYHSSLYSEHLCTKFIHTDFSIIKSKSMAFVYEINTKYLKGWSGVIAYYLAAVDLIRYGNYFLNPLTNAVKKLLEKVKEIDKLILYDNNNFGDSFKILMDAVERSESFIRNKGNDYINHLANNLSTSVNLQIQDYVERVIREAENNVGHCKPLAYIYHQGASLICERLVDPINAFWLATLFCCMLLLPILLVAHCLMCMYSKIYPSPIVAQLAAVEAARCPVCTGPPVMLAPANILSPDFRGKAGLTAPEELDRPLQVVAVRAESVAISKRKKD</sequence>
<dbReference type="InterPro" id="IPR008795">
    <property type="entry name" value="Prominin"/>
</dbReference>
<keyword evidence="6" id="KW-0325">Glycoprotein</keyword>